<dbReference type="InterPro" id="IPR006164">
    <property type="entry name" value="DNA_bd_Ku70/Ku80"/>
</dbReference>
<dbReference type="FunFam" id="2.40.290.10:FF:000004">
    <property type="entry name" value="Non-homologous end joining protein Ku"/>
    <property type="match status" value="1"/>
</dbReference>
<dbReference type="AlphaFoldDB" id="A0A840IS88"/>
<evidence type="ECO:0000313" key="7">
    <source>
        <dbReference type="Proteomes" id="UP000581769"/>
    </source>
</evidence>
<keyword evidence="2 3" id="KW-0233">DNA recombination</keyword>
<dbReference type="Gene3D" id="2.40.290.10">
    <property type="match status" value="1"/>
</dbReference>
<dbReference type="Pfam" id="PF02735">
    <property type="entry name" value="Ku"/>
    <property type="match status" value="1"/>
</dbReference>
<dbReference type="EMBL" id="JACHMG010000001">
    <property type="protein sequence ID" value="MBB4684018.1"/>
    <property type="molecule type" value="Genomic_DNA"/>
</dbReference>
<dbReference type="CDD" id="cd00789">
    <property type="entry name" value="KU_like"/>
    <property type="match status" value="1"/>
</dbReference>
<accession>A0A840IS88</accession>
<dbReference type="SMART" id="SM00559">
    <property type="entry name" value="Ku78"/>
    <property type="match status" value="1"/>
</dbReference>
<dbReference type="PIRSF" id="PIRSF006493">
    <property type="entry name" value="Prok_Ku"/>
    <property type="match status" value="1"/>
</dbReference>
<comment type="similarity">
    <text evidence="3">Belongs to the prokaryotic Ku family.</text>
</comment>
<name>A0A840IS88_9PSEU</name>
<keyword evidence="3" id="KW-0227">DNA damage</keyword>
<comment type="caution">
    <text evidence="6">The sequence shown here is derived from an EMBL/GenBank/DDBJ whole genome shotgun (WGS) entry which is preliminary data.</text>
</comment>
<keyword evidence="1 3" id="KW-0238">DNA-binding</keyword>
<feature type="compositionally biased region" description="Basic and acidic residues" evidence="4">
    <location>
        <begin position="272"/>
        <end position="300"/>
    </location>
</feature>
<evidence type="ECO:0000259" key="5">
    <source>
        <dbReference type="SMART" id="SM00559"/>
    </source>
</evidence>
<evidence type="ECO:0000256" key="1">
    <source>
        <dbReference type="ARBA" id="ARBA00023125"/>
    </source>
</evidence>
<comment type="function">
    <text evidence="3">With LigD forms a non-homologous end joining (NHEJ) DNA repair enzyme, which repairs dsDNA breaks with reduced fidelity. Binds linear dsDNA with 5'- and 3'- overhangs but not closed circular dsDNA nor ssDNA. Recruits and stimulates the ligase activity of LigD.</text>
</comment>
<evidence type="ECO:0000256" key="2">
    <source>
        <dbReference type="ARBA" id="ARBA00023172"/>
    </source>
</evidence>
<sequence>MRPVWQGALAFGLVNVPVRLYKAVEDNAVRFTQFQRGTRDRIRYRRVNERTGDEVKYEDIVRGREVGDGEYVLVEQDELDEIAPGRSRSLEVESFVDLAEVDPVYFDRTYWLAPANDDAERPYVLLFDALARRDKAAVAKFVLHGKEHLALARAGHDVLVLNTLHFSAEVRDPARDVPHLPAQAKTKDKELDMAVRLVDSMTEPWQPEEYHDTYRERVEDLVKAKKAGQTVTPAEAPEEPTKVVDLFEALSKSVRGSRKRRTPDVSGLSKADLQKLAKERDVKGRSKMSRADLEAALKAS</sequence>
<dbReference type="SUPFAM" id="SSF100939">
    <property type="entry name" value="SPOC domain-like"/>
    <property type="match status" value="1"/>
</dbReference>
<dbReference type="Proteomes" id="UP000581769">
    <property type="component" value="Unassembled WGS sequence"/>
</dbReference>
<protein>
    <recommendedName>
        <fullName evidence="3">Non-homologous end joining protein Ku</fullName>
    </recommendedName>
</protein>
<feature type="domain" description="Ku" evidence="5">
    <location>
        <begin position="52"/>
        <end position="182"/>
    </location>
</feature>
<dbReference type="HAMAP" id="MF_01875">
    <property type="entry name" value="Prokaryotic_Ku"/>
    <property type="match status" value="1"/>
</dbReference>
<evidence type="ECO:0000256" key="4">
    <source>
        <dbReference type="SAM" id="MobiDB-lite"/>
    </source>
</evidence>
<reference evidence="6 7" key="1">
    <citation type="submission" date="2020-08" db="EMBL/GenBank/DDBJ databases">
        <title>Sequencing the genomes of 1000 actinobacteria strains.</title>
        <authorList>
            <person name="Klenk H.-P."/>
        </authorList>
    </citation>
    <scope>NUCLEOTIDE SEQUENCE [LARGE SCALE GENOMIC DNA]</scope>
    <source>
        <strain evidence="6 7">DSM 45859</strain>
    </source>
</reference>
<dbReference type="RefSeq" id="WP_184778829.1">
    <property type="nucleotide sequence ID" value="NZ_JACHMG010000001.1"/>
</dbReference>
<evidence type="ECO:0000256" key="3">
    <source>
        <dbReference type="HAMAP-Rule" id="MF_01875"/>
    </source>
</evidence>
<gene>
    <name evidence="3" type="primary">ku</name>
    <name evidence="6" type="ORF">BJY18_001503</name>
</gene>
<dbReference type="InterPro" id="IPR016194">
    <property type="entry name" value="SPOC-like_C_dom_sf"/>
</dbReference>
<keyword evidence="7" id="KW-1185">Reference proteome</keyword>
<comment type="subunit">
    <text evidence="3">Homodimer. Interacts with LigD.</text>
</comment>
<feature type="region of interest" description="Disordered" evidence="4">
    <location>
        <begin position="255"/>
        <end position="300"/>
    </location>
</feature>
<proteinExistence type="inferred from homology"/>
<dbReference type="GO" id="GO:0006303">
    <property type="term" value="P:double-strand break repair via nonhomologous end joining"/>
    <property type="evidence" value="ECO:0007669"/>
    <property type="project" value="UniProtKB-UniRule"/>
</dbReference>
<evidence type="ECO:0000313" key="6">
    <source>
        <dbReference type="EMBL" id="MBB4684018.1"/>
    </source>
</evidence>
<dbReference type="NCBIfam" id="TIGR02772">
    <property type="entry name" value="Ku_bact"/>
    <property type="match status" value="1"/>
</dbReference>
<dbReference type="GO" id="GO:0006310">
    <property type="term" value="P:DNA recombination"/>
    <property type="evidence" value="ECO:0007669"/>
    <property type="project" value="UniProtKB-KW"/>
</dbReference>
<organism evidence="6 7">
    <name type="scientific">Amycolatopsis jiangsuensis</name>
    <dbReference type="NCBI Taxonomy" id="1181879"/>
    <lineage>
        <taxon>Bacteria</taxon>
        <taxon>Bacillati</taxon>
        <taxon>Actinomycetota</taxon>
        <taxon>Actinomycetes</taxon>
        <taxon>Pseudonocardiales</taxon>
        <taxon>Pseudonocardiaceae</taxon>
        <taxon>Amycolatopsis</taxon>
    </lineage>
</organism>
<keyword evidence="3" id="KW-0234">DNA repair</keyword>
<dbReference type="PANTHER" id="PTHR41251">
    <property type="entry name" value="NON-HOMOLOGOUS END JOINING PROTEIN KU"/>
    <property type="match status" value="1"/>
</dbReference>
<dbReference type="PANTHER" id="PTHR41251:SF1">
    <property type="entry name" value="NON-HOMOLOGOUS END JOINING PROTEIN KU"/>
    <property type="match status" value="1"/>
</dbReference>
<dbReference type="InterPro" id="IPR009187">
    <property type="entry name" value="Prok_Ku"/>
</dbReference>
<dbReference type="GO" id="GO:0003690">
    <property type="term" value="F:double-stranded DNA binding"/>
    <property type="evidence" value="ECO:0007669"/>
    <property type="project" value="UniProtKB-UniRule"/>
</dbReference>